<organism evidence="5 6">
    <name type="scientific">Aureimonas pseudogalii</name>
    <dbReference type="NCBI Taxonomy" id="1744844"/>
    <lineage>
        <taxon>Bacteria</taxon>
        <taxon>Pseudomonadati</taxon>
        <taxon>Pseudomonadota</taxon>
        <taxon>Alphaproteobacteria</taxon>
        <taxon>Hyphomicrobiales</taxon>
        <taxon>Aurantimonadaceae</taxon>
        <taxon>Aureimonas</taxon>
    </lineage>
</organism>
<dbReference type="Proteomes" id="UP000542776">
    <property type="component" value="Unassembled WGS sequence"/>
</dbReference>
<dbReference type="PANTHER" id="PTHR43179">
    <property type="entry name" value="RHAMNOSYLTRANSFERASE WBBL"/>
    <property type="match status" value="1"/>
</dbReference>
<dbReference type="PANTHER" id="PTHR43179:SF12">
    <property type="entry name" value="GALACTOFURANOSYLTRANSFERASE GLFT2"/>
    <property type="match status" value="1"/>
</dbReference>
<dbReference type="EMBL" id="JACIEK010000004">
    <property type="protein sequence ID" value="MBB3998178.1"/>
    <property type="molecule type" value="Genomic_DNA"/>
</dbReference>
<keyword evidence="2" id="KW-0328">Glycosyltransferase</keyword>
<proteinExistence type="inferred from homology"/>
<feature type="domain" description="Glycosyltransferase 2-like" evidence="4">
    <location>
        <begin position="24"/>
        <end position="154"/>
    </location>
</feature>
<reference evidence="5 6" key="1">
    <citation type="submission" date="2020-08" db="EMBL/GenBank/DDBJ databases">
        <title>Genomic Encyclopedia of Type Strains, Phase IV (KMG-IV): sequencing the most valuable type-strain genomes for metagenomic binning, comparative biology and taxonomic classification.</title>
        <authorList>
            <person name="Goeker M."/>
        </authorList>
    </citation>
    <scope>NUCLEOTIDE SEQUENCE [LARGE SCALE GENOMIC DNA]</scope>
    <source>
        <strain evidence="5 6">DSM 102238</strain>
    </source>
</reference>
<evidence type="ECO:0000256" key="3">
    <source>
        <dbReference type="ARBA" id="ARBA00022679"/>
    </source>
</evidence>
<dbReference type="InterPro" id="IPR001173">
    <property type="entry name" value="Glyco_trans_2-like"/>
</dbReference>
<gene>
    <name evidence="5" type="ORF">GGR04_002017</name>
</gene>
<dbReference type="AlphaFoldDB" id="A0A7W6H4G1"/>
<evidence type="ECO:0000313" key="6">
    <source>
        <dbReference type="Proteomes" id="UP000542776"/>
    </source>
</evidence>
<dbReference type="GO" id="GO:0016757">
    <property type="term" value="F:glycosyltransferase activity"/>
    <property type="evidence" value="ECO:0007669"/>
    <property type="project" value="UniProtKB-KW"/>
</dbReference>
<dbReference type="InterPro" id="IPR029044">
    <property type="entry name" value="Nucleotide-diphossugar_trans"/>
</dbReference>
<evidence type="ECO:0000256" key="1">
    <source>
        <dbReference type="ARBA" id="ARBA00006739"/>
    </source>
</evidence>
<keyword evidence="6" id="KW-1185">Reference proteome</keyword>
<protein>
    <submittedName>
        <fullName evidence="5">GT2 family glycosyltransferase</fullName>
    </submittedName>
</protein>
<dbReference type="RefSeq" id="WP_183199715.1">
    <property type="nucleotide sequence ID" value="NZ_JACIEK010000004.1"/>
</dbReference>
<sequence>MTDASTPQTDDRASGATPPRTVAVCIAAFNRREKTLACLESLGAQTLPPELRIEIYLLDDASTDGTPDAVRERYPHVHLFGSAGDLWWAGGMRVAYGAALERGHDFYIWMNDDVVAKPDAVARLVATHDELHARLGGSHMISGAMLDPQTKQPSYGGFRLKNRRFPQPFRMVLPSPDEPLSCDLMNANMLLFPRELADQLGNIPDVYQHTLGDWDYGLSARKRGAGLWLAPGYVGFCAANVSNRLRWGGSGLTLMQRYRQMQHPLALPLRSRAAFLLRHFPWTAPIYIPGPYLKLPFDHFRWKRREKRS</sequence>
<accession>A0A7W6H4G1</accession>
<keyword evidence="3 5" id="KW-0808">Transferase</keyword>
<dbReference type="Gene3D" id="3.90.550.10">
    <property type="entry name" value="Spore Coat Polysaccharide Biosynthesis Protein SpsA, Chain A"/>
    <property type="match status" value="1"/>
</dbReference>
<name>A0A7W6H4G1_9HYPH</name>
<evidence type="ECO:0000256" key="2">
    <source>
        <dbReference type="ARBA" id="ARBA00022676"/>
    </source>
</evidence>
<dbReference type="SUPFAM" id="SSF53448">
    <property type="entry name" value="Nucleotide-diphospho-sugar transferases"/>
    <property type="match status" value="1"/>
</dbReference>
<comment type="caution">
    <text evidence="5">The sequence shown here is derived from an EMBL/GenBank/DDBJ whole genome shotgun (WGS) entry which is preliminary data.</text>
</comment>
<evidence type="ECO:0000313" key="5">
    <source>
        <dbReference type="EMBL" id="MBB3998178.1"/>
    </source>
</evidence>
<dbReference type="Pfam" id="PF00535">
    <property type="entry name" value="Glycos_transf_2"/>
    <property type="match status" value="1"/>
</dbReference>
<comment type="similarity">
    <text evidence="1">Belongs to the glycosyltransferase 2 family.</text>
</comment>
<evidence type="ECO:0000259" key="4">
    <source>
        <dbReference type="Pfam" id="PF00535"/>
    </source>
</evidence>